<gene>
    <name evidence="2" type="ORF">PR001_g7372</name>
</gene>
<protein>
    <submittedName>
        <fullName evidence="2">Uncharacterized protein</fullName>
    </submittedName>
</protein>
<name>A0A6A3NDV1_9STRA</name>
<evidence type="ECO:0000313" key="3">
    <source>
        <dbReference type="Proteomes" id="UP000429607"/>
    </source>
</evidence>
<dbReference type="EMBL" id="QXFV01000366">
    <property type="protein sequence ID" value="KAE9039776.1"/>
    <property type="molecule type" value="Genomic_DNA"/>
</dbReference>
<comment type="caution">
    <text evidence="2">The sequence shown here is derived from an EMBL/GenBank/DDBJ whole genome shotgun (WGS) entry which is preliminary data.</text>
</comment>
<feature type="compositionally biased region" description="Polar residues" evidence="1">
    <location>
        <begin position="1"/>
        <end position="30"/>
    </location>
</feature>
<evidence type="ECO:0000256" key="1">
    <source>
        <dbReference type="SAM" id="MobiDB-lite"/>
    </source>
</evidence>
<proteinExistence type="predicted"/>
<evidence type="ECO:0000313" key="2">
    <source>
        <dbReference type="EMBL" id="KAE9039776.1"/>
    </source>
</evidence>
<feature type="compositionally biased region" description="Basic and acidic residues" evidence="1">
    <location>
        <begin position="56"/>
        <end position="65"/>
    </location>
</feature>
<dbReference type="Proteomes" id="UP000429607">
    <property type="component" value="Unassembled WGS sequence"/>
</dbReference>
<organism evidence="2 3">
    <name type="scientific">Phytophthora rubi</name>
    <dbReference type="NCBI Taxonomy" id="129364"/>
    <lineage>
        <taxon>Eukaryota</taxon>
        <taxon>Sar</taxon>
        <taxon>Stramenopiles</taxon>
        <taxon>Oomycota</taxon>
        <taxon>Peronosporomycetes</taxon>
        <taxon>Peronosporales</taxon>
        <taxon>Peronosporaceae</taxon>
        <taxon>Phytophthora</taxon>
    </lineage>
</organism>
<reference evidence="2 3" key="1">
    <citation type="submission" date="2018-09" db="EMBL/GenBank/DDBJ databases">
        <title>Genomic investigation of the strawberry pathogen Phytophthora fragariae indicates pathogenicity is determined by transcriptional variation in three key races.</title>
        <authorList>
            <person name="Adams T.M."/>
            <person name="Armitage A.D."/>
            <person name="Sobczyk M.K."/>
            <person name="Bates H.J."/>
            <person name="Dunwell J.M."/>
            <person name="Nellist C.F."/>
            <person name="Harrison R.J."/>
        </authorList>
    </citation>
    <scope>NUCLEOTIDE SEQUENCE [LARGE SCALE GENOMIC DNA]</scope>
    <source>
        <strain evidence="2 3">SCRP249</strain>
    </source>
</reference>
<feature type="compositionally biased region" description="Polar residues" evidence="1">
    <location>
        <begin position="68"/>
        <end position="79"/>
    </location>
</feature>
<feature type="region of interest" description="Disordered" evidence="1">
    <location>
        <begin position="1"/>
        <end position="127"/>
    </location>
</feature>
<dbReference type="AlphaFoldDB" id="A0A6A3NDV1"/>
<accession>A0A6A3NDV1</accession>
<feature type="compositionally biased region" description="Polar residues" evidence="1">
    <location>
        <begin position="116"/>
        <end position="127"/>
    </location>
</feature>
<sequence>MCATSAASTPLTSVQLPSGDTSGEGNTAGTDGQGGPAINSPAPSKPQNLSSSGGGDDEKGGDDKQGSPAGSTCSNSPRYSSPGDVTEQEAQRLKAENSLSPSEFGPRGEVLAPTRHNFSVDISSLGR</sequence>